<protein>
    <submittedName>
        <fullName evidence="1">Uncharacterized protein</fullName>
    </submittedName>
</protein>
<proteinExistence type="predicted"/>
<dbReference type="EMBL" id="JARQZJ010000011">
    <property type="protein sequence ID" value="KAK9872448.1"/>
    <property type="molecule type" value="Genomic_DNA"/>
</dbReference>
<reference evidence="1 2" key="1">
    <citation type="submission" date="2023-03" db="EMBL/GenBank/DDBJ databases">
        <title>Genome insight into feeding habits of ladybird beetles.</title>
        <authorList>
            <person name="Li H.-S."/>
            <person name="Huang Y.-H."/>
            <person name="Pang H."/>
        </authorList>
    </citation>
    <scope>NUCLEOTIDE SEQUENCE [LARGE SCALE GENOMIC DNA]</scope>
    <source>
        <strain evidence="1">SYSU_2023b</strain>
        <tissue evidence="1">Whole body</tissue>
    </source>
</reference>
<keyword evidence="2" id="KW-1185">Reference proteome</keyword>
<dbReference type="Proteomes" id="UP001431783">
    <property type="component" value="Unassembled WGS sequence"/>
</dbReference>
<evidence type="ECO:0000313" key="1">
    <source>
        <dbReference type="EMBL" id="KAK9872448.1"/>
    </source>
</evidence>
<accession>A0AAW1TVK5</accession>
<sequence length="134" mass="13976">MNTIVVFYGFLSVVTAGNIIGGLGTGPIIFNPDAHIIDSLASAGAIVDGSAPLIPSRLHQLLPPAVIPFLPDVSIPYASPSVVSENLGAFIEPPAGLPFFSRTFYESAVFPPVLAVPYEEAVASRPSRSNTANQ</sequence>
<name>A0AAW1TVK5_9CUCU</name>
<evidence type="ECO:0000313" key="2">
    <source>
        <dbReference type="Proteomes" id="UP001431783"/>
    </source>
</evidence>
<dbReference type="AlphaFoldDB" id="A0AAW1TVK5"/>
<organism evidence="1 2">
    <name type="scientific">Henosepilachna vigintioctopunctata</name>
    <dbReference type="NCBI Taxonomy" id="420089"/>
    <lineage>
        <taxon>Eukaryota</taxon>
        <taxon>Metazoa</taxon>
        <taxon>Ecdysozoa</taxon>
        <taxon>Arthropoda</taxon>
        <taxon>Hexapoda</taxon>
        <taxon>Insecta</taxon>
        <taxon>Pterygota</taxon>
        <taxon>Neoptera</taxon>
        <taxon>Endopterygota</taxon>
        <taxon>Coleoptera</taxon>
        <taxon>Polyphaga</taxon>
        <taxon>Cucujiformia</taxon>
        <taxon>Coccinelloidea</taxon>
        <taxon>Coccinellidae</taxon>
        <taxon>Epilachninae</taxon>
        <taxon>Epilachnini</taxon>
        <taxon>Henosepilachna</taxon>
    </lineage>
</organism>
<comment type="caution">
    <text evidence="1">The sequence shown here is derived from an EMBL/GenBank/DDBJ whole genome shotgun (WGS) entry which is preliminary data.</text>
</comment>
<gene>
    <name evidence="1" type="ORF">WA026_017912</name>
</gene>